<reference evidence="1 2" key="1">
    <citation type="submission" date="2018-10" db="EMBL/GenBank/DDBJ databases">
        <authorList>
            <consortium name="Pathogen Informatics"/>
        </authorList>
    </citation>
    <scope>NUCLEOTIDE SEQUENCE [LARGE SCALE GENOMIC DNA]</scope>
</reference>
<dbReference type="Proteomes" id="UP000267029">
    <property type="component" value="Unassembled WGS sequence"/>
</dbReference>
<evidence type="ECO:0000313" key="1">
    <source>
        <dbReference type="EMBL" id="VDD83045.1"/>
    </source>
</evidence>
<keyword evidence="2" id="KW-1185">Reference proteome</keyword>
<sequence>MRFIHDALTLEERQQGKNQPDADDPSILSFPALVRMTRSPCPAFCSGNVAKQPACEASLFCRLGTLLGVCLRSCRCTAISAYTLAHRNAHEGAHCWVGI</sequence>
<dbReference type="EMBL" id="UXSR01005629">
    <property type="protein sequence ID" value="VDD83045.1"/>
    <property type="molecule type" value="Genomic_DNA"/>
</dbReference>
<accession>A0A0R3UMR2</accession>
<protein>
    <submittedName>
        <fullName evidence="1">Uncharacterized protein</fullName>
    </submittedName>
</protein>
<dbReference type="AlphaFoldDB" id="A0A0R3UMR2"/>
<name>A0A0R3UMR2_MESCO</name>
<evidence type="ECO:0000313" key="2">
    <source>
        <dbReference type="Proteomes" id="UP000267029"/>
    </source>
</evidence>
<gene>
    <name evidence="1" type="ORF">MCOS_LOCUS9048</name>
</gene>
<organism evidence="1 2">
    <name type="scientific">Mesocestoides corti</name>
    <name type="common">Flatworm</name>
    <dbReference type="NCBI Taxonomy" id="53468"/>
    <lineage>
        <taxon>Eukaryota</taxon>
        <taxon>Metazoa</taxon>
        <taxon>Spiralia</taxon>
        <taxon>Lophotrochozoa</taxon>
        <taxon>Platyhelminthes</taxon>
        <taxon>Cestoda</taxon>
        <taxon>Eucestoda</taxon>
        <taxon>Cyclophyllidea</taxon>
        <taxon>Mesocestoididae</taxon>
        <taxon>Mesocestoides</taxon>
    </lineage>
</organism>
<proteinExistence type="predicted"/>